<gene>
    <name evidence="2" type="ORF">GCM10022407_14260</name>
</gene>
<proteinExistence type="predicted"/>
<comment type="caution">
    <text evidence="2">The sequence shown here is derived from an EMBL/GenBank/DDBJ whole genome shotgun (WGS) entry which is preliminary data.</text>
</comment>
<reference evidence="3" key="1">
    <citation type="journal article" date="2019" name="Int. J. Syst. Evol. Microbiol.">
        <title>The Global Catalogue of Microorganisms (GCM) 10K type strain sequencing project: providing services to taxonomists for standard genome sequencing and annotation.</title>
        <authorList>
            <consortium name="The Broad Institute Genomics Platform"/>
            <consortium name="The Broad Institute Genome Sequencing Center for Infectious Disease"/>
            <person name="Wu L."/>
            <person name="Ma J."/>
        </authorList>
    </citation>
    <scope>NUCLEOTIDE SEQUENCE [LARGE SCALE GENOMIC DNA]</scope>
    <source>
        <strain evidence="3">JCM 17217</strain>
    </source>
</reference>
<protein>
    <recommendedName>
        <fullName evidence="4">Por secretion system C-terminal sorting domain-containing protein</fullName>
    </recommendedName>
</protein>
<organism evidence="2 3">
    <name type="scientific">Hymenobacter antarcticus</name>
    <dbReference type="NCBI Taxonomy" id="486270"/>
    <lineage>
        <taxon>Bacteria</taxon>
        <taxon>Pseudomonadati</taxon>
        <taxon>Bacteroidota</taxon>
        <taxon>Cytophagia</taxon>
        <taxon>Cytophagales</taxon>
        <taxon>Hymenobacteraceae</taxon>
        <taxon>Hymenobacter</taxon>
    </lineage>
</organism>
<name>A0ABP7PQS3_9BACT</name>
<evidence type="ECO:0000313" key="3">
    <source>
        <dbReference type="Proteomes" id="UP001501556"/>
    </source>
</evidence>
<dbReference type="Proteomes" id="UP001501556">
    <property type="component" value="Unassembled WGS sequence"/>
</dbReference>
<dbReference type="EMBL" id="BAABDI010000007">
    <property type="protein sequence ID" value="GAA3969479.1"/>
    <property type="molecule type" value="Genomic_DNA"/>
</dbReference>
<feature type="region of interest" description="Disordered" evidence="1">
    <location>
        <begin position="1"/>
        <end position="35"/>
    </location>
</feature>
<evidence type="ECO:0000313" key="2">
    <source>
        <dbReference type="EMBL" id="GAA3969479.1"/>
    </source>
</evidence>
<accession>A0ABP7PQS3</accession>
<keyword evidence="3" id="KW-1185">Reference proteome</keyword>
<evidence type="ECO:0000256" key="1">
    <source>
        <dbReference type="SAM" id="MobiDB-lite"/>
    </source>
</evidence>
<sequence>MGRSGGWPGLNPASKQAPGPCQEPASRPVSSQSPAGCYRLWQPPPRYGPPGNFSRYPNSNQFPSRKKLLLFLLLSGRTLTAGFGQAISPYFAGRNAWLSTAPGTRVFNGQLDQLWPLVKQSKVKMIRIGSNGLKSNLVTNPAHGRFKVLPPPLAGQREVRATLFDALGQAVLNRSIALNAAGGMAKFSIQRLAVGMYTLRPQAEGQVLTKRVVLEWRSRCAKSQAFRIQKRPTAGYSLLVSRFCMRKAWLLQPLAYARKGFTIAITSSLCRGSSKLEVAALPTL</sequence>
<evidence type="ECO:0008006" key="4">
    <source>
        <dbReference type="Google" id="ProtNLM"/>
    </source>
</evidence>